<feature type="transmembrane region" description="Helical" evidence="2">
    <location>
        <begin position="396"/>
        <end position="419"/>
    </location>
</feature>
<evidence type="ECO:0000313" key="5">
    <source>
        <dbReference type="Proteomes" id="UP001201812"/>
    </source>
</evidence>
<comment type="caution">
    <text evidence="4">The sequence shown here is derived from an EMBL/GenBank/DDBJ whole genome shotgun (WGS) entry which is preliminary data.</text>
</comment>
<keyword evidence="2" id="KW-1133">Transmembrane helix</keyword>
<dbReference type="SUPFAM" id="SSF103473">
    <property type="entry name" value="MFS general substrate transporter"/>
    <property type="match status" value="1"/>
</dbReference>
<feature type="transmembrane region" description="Helical" evidence="2">
    <location>
        <begin position="117"/>
        <end position="135"/>
    </location>
</feature>
<proteinExistence type="predicted"/>
<feature type="transmembrane region" description="Helical" evidence="2">
    <location>
        <begin position="168"/>
        <end position="192"/>
    </location>
</feature>
<sequence>MTVIHKSDPTFPSFDNVSTKKATFVQPGLHQCGGHFRYMVLFLGTTSLSILLACVISFNPAVVVMTDLHSSPLFNRTLRQLNNSSTQSDVETEPDYNDWNLPLHQRRFVYTNFEKSILLGVAFGGTLVIFLPVGLSMQKWGAWRTQIVIGFIVSIGTALIPWAATTSFILLCVVRFMVGLAMTNFFPVVGSITNHWSSLKEKGLFLSVLSGYIQLSCVMAFPLAGFLAENFGWPSVFYVHAVLGFIIFTLWTLLYRDHPQTHPCVSKAELELIEFGQQAMVEQESAKPPYKQILKTSAVWAIFIAVIGNFCIIQFANTFFPMLLRLGLGYSISTGGLIAAIPLLLQFFVKSITGFATDHLEMISDLVKVKFCNTVAFCGSATFFLAASIFSERWFVVVSITLAISVLGFSAGGFTKNVVLVSRQFTPTVMAGVQMLLCITLFTGSFVVPLVAPDGAEYGHVFWMYAVILVATNTAFLIWGSANPASWTKENHPKDNDHL</sequence>
<evidence type="ECO:0000313" key="4">
    <source>
        <dbReference type="EMBL" id="KAI1716539.1"/>
    </source>
</evidence>
<feature type="transmembrane region" description="Helical" evidence="2">
    <location>
        <begin position="370"/>
        <end position="390"/>
    </location>
</feature>
<keyword evidence="5" id="KW-1185">Reference proteome</keyword>
<feature type="domain" description="Major facilitator superfamily (MFS) profile" evidence="3">
    <location>
        <begin position="45"/>
        <end position="484"/>
    </location>
</feature>
<dbReference type="Proteomes" id="UP001201812">
    <property type="component" value="Unassembled WGS sequence"/>
</dbReference>
<feature type="transmembrane region" description="Helical" evidence="2">
    <location>
        <begin position="297"/>
        <end position="316"/>
    </location>
</feature>
<dbReference type="PANTHER" id="PTHR45757:SF18">
    <property type="entry name" value="MAJOR FACILITATOR SUPERFAMILY (MFS) PROFILE DOMAIN-CONTAINING PROTEIN"/>
    <property type="match status" value="1"/>
</dbReference>
<evidence type="ECO:0000256" key="1">
    <source>
        <dbReference type="ARBA" id="ARBA00004141"/>
    </source>
</evidence>
<feature type="transmembrane region" description="Helical" evidence="2">
    <location>
        <begin position="236"/>
        <end position="255"/>
    </location>
</feature>
<comment type="subcellular location">
    <subcellularLocation>
        <location evidence="1">Membrane</location>
        <topology evidence="1">Multi-pass membrane protein</topology>
    </subcellularLocation>
</comment>
<dbReference type="InterPro" id="IPR020846">
    <property type="entry name" value="MFS_dom"/>
</dbReference>
<dbReference type="PANTHER" id="PTHR45757">
    <property type="entry name" value="PROTEIN CBG23364-RELATED"/>
    <property type="match status" value="1"/>
</dbReference>
<name>A0AAD4R8A4_9BILA</name>
<evidence type="ECO:0000256" key="2">
    <source>
        <dbReference type="SAM" id="Phobius"/>
    </source>
</evidence>
<feature type="transmembrane region" description="Helical" evidence="2">
    <location>
        <begin position="142"/>
        <end position="162"/>
    </location>
</feature>
<evidence type="ECO:0000259" key="3">
    <source>
        <dbReference type="PROSITE" id="PS50850"/>
    </source>
</evidence>
<feature type="transmembrane region" description="Helical" evidence="2">
    <location>
        <begin position="328"/>
        <end position="349"/>
    </location>
</feature>
<protein>
    <submittedName>
        <fullName evidence="4">Major facilitator superfamily domain-containing protein</fullName>
    </submittedName>
</protein>
<keyword evidence="2" id="KW-0812">Transmembrane</keyword>
<organism evidence="4 5">
    <name type="scientific">Ditylenchus destructor</name>
    <dbReference type="NCBI Taxonomy" id="166010"/>
    <lineage>
        <taxon>Eukaryota</taxon>
        <taxon>Metazoa</taxon>
        <taxon>Ecdysozoa</taxon>
        <taxon>Nematoda</taxon>
        <taxon>Chromadorea</taxon>
        <taxon>Rhabditida</taxon>
        <taxon>Tylenchina</taxon>
        <taxon>Tylenchomorpha</taxon>
        <taxon>Sphaerularioidea</taxon>
        <taxon>Anguinidae</taxon>
        <taxon>Anguininae</taxon>
        <taxon>Ditylenchus</taxon>
    </lineage>
</organism>
<dbReference type="GO" id="GO:0016020">
    <property type="term" value="C:membrane"/>
    <property type="evidence" value="ECO:0007669"/>
    <property type="project" value="UniProtKB-SubCell"/>
</dbReference>
<reference evidence="4" key="1">
    <citation type="submission" date="2022-01" db="EMBL/GenBank/DDBJ databases">
        <title>Genome Sequence Resource for Two Populations of Ditylenchus destructor, the Migratory Endoparasitic Phytonematode.</title>
        <authorList>
            <person name="Zhang H."/>
            <person name="Lin R."/>
            <person name="Xie B."/>
        </authorList>
    </citation>
    <scope>NUCLEOTIDE SEQUENCE</scope>
    <source>
        <strain evidence="4">BazhouSP</strain>
    </source>
</reference>
<feature type="transmembrane region" description="Helical" evidence="2">
    <location>
        <begin position="38"/>
        <end position="58"/>
    </location>
</feature>
<feature type="transmembrane region" description="Helical" evidence="2">
    <location>
        <begin position="431"/>
        <end position="452"/>
    </location>
</feature>
<accession>A0AAD4R8A4</accession>
<dbReference type="AlphaFoldDB" id="A0AAD4R8A4"/>
<dbReference type="InterPro" id="IPR011701">
    <property type="entry name" value="MFS"/>
</dbReference>
<dbReference type="PROSITE" id="PS50850">
    <property type="entry name" value="MFS"/>
    <property type="match status" value="1"/>
</dbReference>
<dbReference type="Gene3D" id="1.20.1250.20">
    <property type="entry name" value="MFS general substrate transporter like domains"/>
    <property type="match status" value="2"/>
</dbReference>
<keyword evidence="2" id="KW-0472">Membrane</keyword>
<dbReference type="InterPro" id="IPR036259">
    <property type="entry name" value="MFS_trans_sf"/>
</dbReference>
<dbReference type="EMBL" id="JAKKPZ010000010">
    <property type="protein sequence ID" value="KAI1716539.1"/>
    <property type="molecule type" value="Genomic_DNA"/>
</dbReference>
<dbReference type="GO" id="GO:0022857">
    <property type="term" value="F:transmembrane transporter activity"/>
    <property type="evidence" value="ECO:0007669"/>
    <property type="project" value="InterPro"/>
</dbReference>
<feature type="transmembrane region" description="Helical" evidence="2">
    <location>
        <begin position="458"/>
        <end position="479"/>
    </location>
</feature>
<gene>
    <name evidence="4" type="ORF">DdX_07600</name>
</gene>
<dbReference type="Pfam" id="PF07690">
    <property type="entry name" value="MFS_1"/>
    <property type="match status" value="1"/>
</dbReference>
<feature type="transmembrane region" description="Helical" evidence="2">
    <location>
        <begin position="204"/>
        <end position="224"/>
    </location>
</feature>